<dbReference type="EMBL" id="SFBI01000007">
    <property type="protein sequence ID" value="TRU43098.1"/>
    <property type="molecule type" value="Genomic_DNA"/>
</dbReference>
<dbReference type="AlphaFoldDB" id="A0A552F8Q9"/>
<gene>
    <name evidence="1" type="ORF">EWV92_00575</name>
</gene>
<evidence type="ECO:0000313" key="1">
    <source>
        <dbReference type="EMBL" id="TRU43098.1"/>
    </source>
</evidence>
<proteinExistence type="predicted"/>
<name>A0A552F8Q9_MICAE</name>
<dbReference type="Proteomes" id="UP000317708">
    <property type="component" value="Unassembled WGS sequence"/>
</dbReference>
<organism evidence="1 2">
    <name type="scientific">Microcystis aeruginosa Ma_MB_S_20031200_S102</name>
    <dbReference type="NCBI Taxonomy" id="2486254"/>
    <lineage>
        <taxon>Bacteria</taxon>
        <taxon>Bacillati</taxon>
        <taxon>Cyanobacteriota</taxon>
        <taxon>Cyanophyceae</taxon>
        <taxon>Oscillatoriophycideae</taxon>
        <taxon>Chroococcales</taxon>
        <taxon>Microcystaceae</taxon>
        <taxon>Microcystis</taxon>
    </lineage>
</organism>
<comment type="caution">
    <text evidence="1">The sequence shown here is derived from an EMBL/GenBank/DDBJ whole genome shotgun (WGS) entry which is preliminary data.</text>
</comment>
<accession>A0A552F8Q9</accession>
<sequence>MRNVNLNILKFLESVDNFCLSLTNIGLEVSYQLSVISYQLSVISYQFTEKTPLSPLPFPPLHNSGSSVCLMQWTGA</sequence>
<reference evidence="1 2" key="1">
    <citation type="submission" date="2019-01" db="EMBL/GenBank/DDBJ databases">
        <title>Coherence of Microcystis species and biogeography revealed through population genomics.</title>
        <authorList>
            <person name="Perez-Carrascal O.M."/>
            <person name="Terrat Y."/>
            <person name="Giani A."/>
            <person name="Fortin N."/>
            <person name="Tromas N."/>
            <person name="Shapiro B.J."/>
        </authorList>
    </citation>
    <scope>NUCLEOTIDE SEQUENCE [LARGE SCALE GENOMIC DNA]</scope>
    <source>
        <strain evidence="1">Ma_MB_S_20031200_S102</strain>
    </source>
</reference>
<evidence type="ECO:0000313" key="2">
    <source>
        <dbReference type="Proteomes" id="UP000317708"/>
    </source>
</evidence>
<protein>
    <submittedName>
        <fullName evidence="1">Uncharacterized protein</fullName>
    </submittedName>
</protein>